<dbReference type="Proteomes" id="UP000029868">
    <property type="component" value="Unassembled WGS sequence"/>
</dbReference>
<evidence type="ECO:0000313" key="2">
    <source>
        <dbReference type="Proteomes" id="UP000029868"/>
    </source>
</evidence>
<dbReference type="EMBL" id="JQEC01000011">
    <property type="protein sequence ID" value="KGJ96374.1"/>
    <property type="molecule type" value="Genomic_DNA"/>
</dbReference>
<reference evidence="1 2" key="1">
    <citation type="submission" date="2014-08" db="EMBL/GenBank/DDBJ databases">
        <title>Genomic and Phenotypic Diversity of Colwellia psychrerythraea strains from Disparate Marine Basins.</title>
        <authorList>
            <person name="Techtmann S.M."/>
            <person name="Stelling S.C."/>
            <person name="Utturkar S.M."/>
            <person name="Alshibli N."/>
            <person name="Harris A."/>
            <person name="Brown S.D."/>
            <person name="Hazen T.C."/>
        </authorList>
    </citation>
    <scope>NUCLEOTIDE SEQUENCE [LARGE SCALE GENOMIC DNA]</scope>
    <source>
        <strain evidence="1 2">GAB14E</strain>
    </source>
</reference>
<evidence type="ECO:0000313" key="1">
    <source>
        <dbReference type="EMBL" id="KGJ96374.1"/>
    </source>
</evidence>
<dbReference type="Pfam" id="PF08891">
    <property type="entry name" value="YfcL"/>
    <property type="match status" value="1"/>
</dbReference>
<organism evidence="1 2">
    <name type="scientific">Colwellia psychrerythraea</name>
    <name type="common">Vibrio psychroerythus</name>
    <dbReference type="NCBI Taxonomy" id="28229"/>
    <lineage>
        <taxon>Bacteria</taxon>
        <taxon>Pseudomonadati</taxon>
        <taxon>Pseudomonadota</taxon>
        <taxon>Gammaproteobacteria</taxon>
        <taxon>Alteromonadales</taxon>
        <taxon>Colwelliaceae</taxon>
        <taxon>Colwellia</taxon>
    </lineage>
</organism>
<comment type="caution">
    <text evidence="1">The sequence shown here is derived from an EMBL/GenBank/DDBJ whole genome shotgun (WGS) entry which is preliminary data.</text>
</comment>
<sequence length="99" mass="10932">MPANSNTPAQTLTSVADFYQYLDDLFEKDIDSDTLFASGYLRGFLSLVATEFGDENQAISVALIDGVNQKISQAKTELSPQDHAIVTNFWLDTQKKIAL</sequence>
<accession>A0A099L065</accession>
<dbReference type="PATRIC" id="fig|28229.3.peg.1259"/>
<dbReference type="InterPro" id="IPR014987">
    <property type="entry name" value="UPF_YfcL"/>
</dbReference>
<dbReference type="RefSeq" id="WP_033081312.1">
    <property type="nucleotide sequence ID" value="NZ_JQEC01000011.1"/>
</dbReference>
<name>A0A099L065_COLPS</name>
<protein>
    <submittedName>
        <fullName evidence="1">YfcL protein</fullName>
    </submittedName>
</protein>
<dbReference type="OrthoDB" id="5600394at2"/>
<gene>
    <name evidence="1" type="ORF">GAB14E_0321</name>
</gene>
<proteinExistence type="predicted"/>
<dbReference type="AlphaFoldDB" id="A0A099L065"/>